<dbReference type="SMART" id="SM00825">
    <property type="entry name" value="PKS_KS"/>
    <property type="match status" value="1"/>
</dbReference>
<comment type="similarity">
    <text evidence="2 4">Belongs to the thiolase-like superfamily. Beta-ketoacyl-ACP synthases family.</text>
</comment>
<dbReference type="RefSeq" id="WP_255913092.1">
    <property type="nucleotide sequence ID" value="NZ_JANFQO010000004.1"/>
</dbReference>
<evidence type="ECO:0000256" key="4">
    <source>
        <dbReference type="RuleBase" id="RU003694"/>
    </source>
</evidence>
<dbReference type="InterPro" id="IPR020841">
    <property type="entry name" value="PKS_Beta-ketoAc_synthase_dom"/>
</dbReference>
<reference evidence="6" key="1">
    <citation type="submission" date="2022-07" db="EMBL/GenBank/DDBJ databases">
        <title>Tahibacter sp., a new gammaproteobacterium isolated from the silt sample collected at pig farm.</title>
        <authorList>
            <person name="Chen H."/>
        </authorList>
    </citation>
    <scope>NUCLEOTIDE SEQUENCE</scope>
    <source>
        <strain evidence="6">P2K</strain>
    </source>
</reference>
<dbReference type="CDD" id="cd00834">
    <property type="entry name" value="KAS_I_II"/>
    <property type="match status" value="1"/>
</dbReference>
<protein>
    <submittedName>
        <fullName evidence="6">Beta-ketoacyl-[acyl-carrier-protein] synthase family protein</fullName>
    </submittedName>
</protein>
<keyword evidence="3 4" id="KW-0808">Transferase</keyword>
<dbReference type="PROSITE" id="PS52004">
    <property type="entry name" value="KS3_2"/>
    <property type="match status" value="1"/>
</dbReference>
<dbReference type="PANTHER" id="PTHR11712">
    <property type="entry name" value="POLYKETIDE SYNTHASE-RELATED"/>
    <property type="match status" value="1"/>
</dbReference>
<evidence type="ECO:0000259" key="5">
    <source>
        <dbReference type="PROSITE" id="PS52004"/>
    </source>
</evidence>
<dbReference type="Gene3D" id="3.40.47.10">
    <property type="match status" value="1"/>
</dbReference>
<evidence type="ECO:0000256" key="3">
    <source>
        <dbReference type="ARBA" id="ARBA00022679"/>
    </source>
</evidence>
<dbReference type="InterPro" id="IPR014030">
    <property type="entry name" value="Ketoacyl_synth_N"/>
</dbReference>
<dbReference type="PANTHER" id="PTHR11712:SF320">
    <property type="entry name" value="BETA-KETOACYL SYNTHASE"/>
    <property type="match status" value="1"/>
</dbReference>
<dbReference type="PROSITE" id="PS00606">
    <property type="entry name" value="KS3_1"/>
    <property type="match status" value="1"/>
</dbReference>
<organism evidence="6 7">
    <name type="scientific">Tahibacter harae</name>
    <dbReference type="NCBI Taxonomy" id="2963937"/>
    <lineage>
        <taxon>Bacteria</taxon>
        <taxon>Pseudomonadati</taxon>
        <taxon>Pseudomonadota</taxon>
        <taxon>Gammaproteobacteria</taxon>
        <taxon>Lysobacterales</taxon>
        <taxon>Rhodanobacteraceae</taxon>
        <taxon>Tahibacter</taxon>
    </lineage>
</organism>
<dbReference type="InterPro" id="IPR014031">
    <property type="entry name" value="Ketoacyl_synth_C"/>
</dbReference>
<proteinExistence type="inferred from homology"/>
<dbReference type="EMBL" id="JANFQO010000004">
    <property type="protein sequence ID" value="MCQ4164267.1"/>
    <property type="molecule type" value="Genomic_DNA"/>
</dbReference>
<dbReference type="InterPro" id="IPR018201">
    <property type="entry name" value="Ketoacyl_synth_AS"/>
</dbReference>
<dbReference type="NCBIfam" id="NF006618">
    <property type="entry name" value="PRK09185.1"/>
    <property type="match status" value="1"/>
</dbReference>
<feature type="domain" description="Ketosynthase family 3 (KS3)" evidence="5">
    <location>
        <begin position="1"/>
        <end position="392"/>
    </location>
</feature>
<evidence type="ECO:0000256" key="2">
    <source>
        <dbReference type="ARBA" id="ARBA00008467"/>
    </source>
</evidence>
<dbReference type="InterPro" id="IPR016039">
    <property type="entry name" value="Thiolase-like"/>
</dbReference>
<dbReference type="InterPro" id="IPR000794">
    <property type="entry name" value="Beta-ketoacyl_synthase"/>
</dbReference>
<keyword evidence="7" id="KW-1185">Reference proteome</keyword>
<dbReference type="Pfam" id="PF00109">
    <property type="entry name" value="ketoacyl-synt"/>
    <property type="match status" value="1"/>
</dbReference>
<evidence type="ECO:0000256" key="1">
    <source>
        <dbReference type="ARBA" id="ARBA00005194"/>
    </source>
</evidence>
<gene>
    <name evidence="6" type="ORF">NM961_06035</name>
</gene>
<sequence length="396" mass="40609">MPPLAVTAHTATSAAGSGLAALAQALRERRSGLRSNDFTATPLPCWIGRVDGLEQAPVPAEFAGLDCRNNRLAWAGLNQDGFLDAARTLVERHGSDRVAVVLGTSTGSIGATEQAYRELKPDGGFARAYRNFLLHSPHSLTAFVQRVLGTTGPACTVATACSSSAKVFAQAERLIRLGWADAAVVGGVDTLCGSVLFGFNALQLVSDEPCRPFDADRRGISIGEAAGFALLERAAAAPGAPRLLGWGESSDAHHMSSPHPQGLGARLAIADALARAGLDAAAVDYINLHGTATLANDAMEAAVVAELFAPSARASSTKGWTGHTLGAAGIVEAVISLIALEQGFVPGTLNSAQPDPACGPQLALDNEDRAPQVALSSSFGFGGNNAVLVFGQGGRA</sequence>
<dbReference type="SUPFAM" id="SSF53901">
    <property type="entry name" value="Thiolase-like"/>
    <property type="match status" value="2"/>
</dbReference>
<evidence type="ECO:0000313" key="6">
    <source>
        <dbReference type="EMBL" id="MCQ4164267.1"/>
    </source>
</evidence>
<comment type="pathway">
    <text evidence="1">Lipid metabolism; fatty acid biosynthesis.</text>
</comment>
<comment type="caution">
    <text evidence="6">The sequence shown here is derived from an EMBL/GenBank/DDBJ whole genome shotgun (WGS) entry which is preliminary data.</text>
</comment>
<accession>A0ABT1QPR1</accession>
<evidence type="ECO:0000313" key="7">
    <source>
        <dbReference type="Proteomes" id="UP001165498"/>
    </source>
</evidence>
<dbReference type="Proteomes" id="UP001165498">
    <property type="component" value="Unassembled WGS sequence"/>
</dbReference>
<name>A0ABT1QPR1_9GAMM</name>
<dbReference type="Pfam" id="PF02801">
    <property type="entry name" value="Ketoacyl-synt_C"/>
    <property type="match status" value="1"/>
</dbReference>